<proteinExistence type="inferred from homology"/>
<dbReference type="EMBL" id="CP042434">
    <property type="protein sequence ID" value="QEC70666.1"/>
    <property type="molecule type" value="Genomic_DNA"/>
</dbReference>
<evidence type="ECO:0000259" key="7">
    <source>
        <dbReference type="Pfam" id="PF16757"/>
    </source>
</evidence>
<dbReference type="GO" id="GO:0004560">
    <property type="term" value="F:alpha-L-fucosidase activity"/>
    <property type="evidence" value="ECO:0007669"/>
    <property type="project" value="InterPro"/>
</dbReference>
<dbReference type="InterPro" id="IPR000933">
    <property type="entry name" value="Glyco_hydro_29"/>
</dbReference>
<dbReference type="SMART" id="SM00812">
    <property type="entry name" value="Alpha_L_fucos"/>
    <property type="match status" value="1"/>
</dbReference>
<keyword evidence="3" id="KW-0732">Signal</keyword>
<dbReference type="GO" id="GO:0005764">
    <property type="term" value="C:lysosome"/>
    <property type="evidence" value="ECO:0007669"/>
    <property type="project" value="TreeGrafter"/>
</dbReference>
<organism evidence="8 9">
    <name type="scientific">Arachidicoccus ginsenosidivorans</name>
    <dbReference type="NCBI Taxonomy" id="496057"/>
    <lineage>
        <taxon>Bacteria</taxon>
        <taxon>Pseudomonadati</taxon>
        <taxon>Bacteroidota</taxon>
        <taxon>Chitinophagia</taxon>
        <taxon>Chitinophagales</taxon>
        <taxon>Chitinophagaceae</taxon>
        <taxon>Arachidicoccus</taxon>
    </lineage>
</organism>
<evidence type="ECO:0000256" key="3">
    <source>
        <dbReference type="ARBA" id="ARBA00022729"/>
    </source>
</evidence>
<dbReference type="InterPro" id="IPR017853">
    <property type="entry name" value="GH"/>
</dbReference>
<gene>
    <name evidence="8" type="ORF">FSB73_02115</name>
</gene>
<dbReference type="Proteomes" id="UP000321291">
    <property type="component" value="Chromosome"/>
</dbReference>
<sequence length="553" mass="62453">MQRRTVIKTLAAALPGLFFLKRGVAFDHLGAFGQDGAFVKGPFKPNWDSLQKYEVPEWFRDAKFGIWAHWGPQCEPERGDWYARGMYQEGSDQYSYHCKKYGHPSKFGFKDVINVWKADKWDPEELVAFYKKAGAKYFMALANHHDDFDLYDSTYQPWNSTKLGPKKDLIAGWAKAAKKNGLTFGVSVHAAHAWSWYETAQRSDKKGPLKGVSYDGRVARKDGKGKWWNGYDPQVDLYAQNHALSENSLDDGEIHRQWNWGNGVTPPSDAYCEKFYRRTIELIDKYSPELVYFDDTVLPFYPINDKGVQIAAHLYNKTIKDNGKLTGVVTGKILNEQQRKCMVWDIERGQSNEIEPIPWQTDTCIGSWHYDRRLYDNNQYKTAKTVIHILVDVVSKNGNLMLNIPIRGDGTIDDKERAVVESIGKWMMVNSEGIYASRPWKVFGEGPAIESAAPLSAQGFNEGKGKPLGAHDFRFTCKGNTLYAFMLGWPGGQAALIKKLAQGNGVGRIKTVQLLGANGNCRFEQTAGGLRIDLPEPGELKDAYVFKIEGAIV</sequence>
<dbReference type="EC" id="3.2.1.51" evidence="2"/>
<dbReference type="SUPFAM" id="SSF51445">
    <property type="entry name" value="(Trans)glycosidases"/>
    <property type="match status" value="1"/>
</dbReference>
<evidence type="ECO:0000313" key="8">
    <source>
        <dbReference type="EMBL" id="QEC70666.1"/>
    </source>
</evidence>
<keyword evidence="5" id="KW-0326">Glycosidase</keyword>
<dbReference type="Gene3D" id="3.20.20.80">
    <property type="entry name" value="Glycosidases"/>
    <property type="match status" value="1"/>
</dbReference>
<dbReference type="PANTHER" id="PTHR10030">
    <property type="entry name" value="ALPHA-L-FUCOSIDASE"/>
    <property type="match status" value="1"/>
</dbReference>
<keyword evidence="4" id="KW-0378">Hydrolase</keyword>
<evidence type="ECO:0000313" key="9">
    <source>
        <dbReference type="Proteomes" id="UP000321291"/>
    </source>
</evidence>
<evidence type="ECO:0000256" key="5">
    <source>
        <dbReference type="ARBA" id="ARBA00023295"/>
    </source>
</evidence>
<name>A0A5B8VJA1_9BACT</name>
<reference evidence="8 9" key="1">
    <citation type="journal article" date="2017" name="Int. J. Syst. Evol. Microbiol.">
        <title>Arachidicoccus ginsenosidivorans sp. nov., with ginsenoside-converting activity isolated from ginseng cultivating soil.</title>
        <authorList>
            <person name="Siddiqi M.Z."/>
            <person name="Aslam Z."/>
            <person name="Im W.T."/>
        </authorList>
    </citation>
    <scope>NUCLEOTIDE SEQUENCE [LARGE SCALE GENOMIC DNA]</scope>
    <source>
        <strain evidence="8 9">Gsoil 809</strain>
    </source>
</reference>
<dbReference type="Pfam" id="PF01120">
    <property type="entry name" value="Alpha_L_fucos"/>
    <property type="match status" value="1"/>
</dbReference>
<dbReference type="AlphaFoldDB" id="A0A5B8VJA1"/>
<feature type="domain" description="Glycoside hydrolase family 29 N-terminal" evidence="6">
    <location>
        <begin position="40"/>
        <end position="432"/>
    </location>
</feature>
<dbReference type="InterPro" id="IPR057739">
    <property type="entry name" value="Glyco_hydro_29_N"/>
</dbReference>
<dbReference type="RefSeq" id="WP_146779928.1">
    <property type="nucleotide sequence ID" value="NZ_CP042434.1"/>
</dbReference>
<keyword evidence="9" id="KW-1185">Reference proteome</keyword>
<evidence type="ECO:0000259" key="6">
    <source>
        <dbReference type="Pfam" id="PF01120"/>
    </source>
</evidence>
<dbReference type="InterPro" id="IPR031919">
    <property type="entry name" value="Fucosidase_C"/>
</dbReference>
<dbReference type="KEGG" id="agi:FSB73_02115"/>
<evidence type="ECO:0000256" key="4">
    <source>
        <dbReference type="ARBA" id="ARBA00022801"/>
    </source>
</evidence>
<dbReference type="PANTHER" id="PTHR10030:SF37">
    <property type="entry name" value="ALPHA-L-FUCOSIDASE-RELATED"/>
    <property type="match status" value="1"/>
</dbReference>
<dbReference type="OrthoDB" id="107551at2"/>
<dbReference type="GO" id="GO:0006004">
    <property type="term" value="P:fucose metabolic process"/>
    <property type="evidence" value="ECO:0007669"/>
    <property type="project" value="TreeGrafter"/>
</dbReference>
<evidence type="ECO:0000256" key="1">
    <source>
        <dbReference type="ARBA" id="ARBA00007951"/>
    </source>
</evidence>
<dbReference type="Pfam" id="PF16757">
    <property type="entry name" value="Fucosidase_C"/>
    <property type="match status" value="1"/>
</dbReference>
<accession>A0A5B8VJA1</accession>
<dbReference type="InterPro" id="IPR013780">
    <property type="entry name" value="Glyco_hydro_b"/>
</dbReference>
<dbReference type="Gene3D" id="2.60.40.1180">
    <property type="entry name" value="Golgi alpha-mannosidase II"/>
    <property type="match status" value="1"/>
</dbReference>
<protein>
    <recommendedName>
        <fullName evidence="2">alpha-L-fucosidase</fullName>
        <ecNumber evidence="2">3.2.1.51</ecNumber>
    </recommendedName>
</protein>
<feature type="domain" description="Alpha-L-fucosidase C-terminal" evidence="7">
    <location>
        <begin position="472"/>
        <end position="549"/>
    </location>
</feature>
<evidence type="ECO:0000256" key="2">
    <source>
        <dbReference type="ARBA" id="ARBA00012662"/>
    </source>
</evidence>
<dbReference type="GO" id="GO:0016139">
    <property type="term" value="P:glycoside catabolic process"/>
    <property type="evidence" value="ECO:0007669"/>
    <property type="project" value="TreeGrafter"/>
</dbReference>
<comment type="similarity">
    <text evidence="1">Belongs to the glycosyl hydrolase 29 family.</text>
</comment>